<protein>
    <submittedName>
        <fullName evidence="4">RNA polymerase-associated protein</fullName>
    </submittedName>
</protein>
<gene>
    <name evidence="4" type="ORF">J2T60_000055</name>
</gene>
<dbReference type="Pfam" id="PF00043">
    <property type="entry name" value="GST_C"/>
    <property type="match status" value="1"/>
</dbReference>
<dbReference type="InterPro" id="IPR004045">
    <property type="entry name" value="Glutathione_S-Trfase_N"/>
</dbReference>
<dbReference type="InterPro" id="IPR040079">
    <property type="entry name" value="Glutathione_S-Trfase"/>
</dbReference>
<dbReference type="Pfam" id="PF02798">
    <property type="entry name" value="GST_N"/>
    <property type="match status" value="1"/>
</dbReference>
<feature type="domain" description="GST N-terminal" evidence="2">
    <location>
        <begin position="9"/>
        <end position="87"/>
    </location>
</feature>
<dbReference type="PROSITE" id="PS50404">
    <property type="entry name" value="GST_NTER"/>
    <property type="match status" value="1"/>
</dbReference>
<dbReference type="SUPFAM" id="SSF52833">
    <property type="entry name" value="Thioredoxin-like"/>
    <property type="match status" value="1"/>
</dbReference>
<feature type="domain" description="GST C-terminal" evidence="3">
    <location>
        <begin position="92"/>
        <end position="206"/>
    </location>
</feature>
<keyword evidence="5" id="KW-1185">Reference proteome</keyword>
<dbReference type="InterPro" id="IPR010987">
    <property type="entry name" value="Glutathione-S-Trfase_C-like"/>
</dbReference>
<evidence type="ECO:0000256" key="1">
    <source>
        <dbReference type="ARBA" id="ARBA00009929"/>
    </source>
</evidence>
<accession>A0ABT1G463</accession>
<dbReference type="InterPro" id="IPR036249">
    <property type="entry name" value="Thioredoxin-like_sf"/>
</dbReference>
<comment type="similarity">
    <text evidence="1">Belongs to the GST superfamily. HSP26 family.</text>
</comment>
<dbReference type="InterPro" id="IPR004046">
    <property type="entry name" value="GST_C"/>
</dbReference>
<dbReference type="InterPro" id="IPR036282">
    <property type="entry name" value="Glutathione-S-Trfase_C_sf"/>
</dbReference>
<dbReference type="PROSITE" id="PS50405">
    <property type="entry name" value="GST_CTER"/>
    <property type="match status" value="1"/>
</dbReference>
<dbReference type="SFLD" id="SFLDS00019">
    <property type="entry name" value="Glutathione_Transferase_(cytos"/>
    <property type="match status" value="1"/>
</dbReference>
<dbReference type="CDD" id="cd03059">
    <property type="entry name" value="GST_N_SspA"/>
    <property type="match status" value="1"/>
</dbReference>
<dbReference type="PANTHER" id="PTHR43968">
    <property type="match status" value="1"/>
</dbReference>
<evidence type="ECO:0000313" key="5">
    <source>
        <dbReference type="Proteomes" id="UP001523550"/>
    </source>
</evidence>
<dbReference type="Gene3D" id="1.20.1050.10">
    <property type="match status" value="1"/>
</dbReference>
<dbReference type="InterPro" id="IPR050983">
    <property type="entry name" value="GST_Omega/HSP26"/>
</dbReference>
<dbReference type="PANTHER" id="PTHR43968:SF6">
    <property type="entry name" value="GLUTATHIONE S-TRANSFERASE OMEGA"/>
    <property type="match status" value="1"/>
</dbReference>
<evidence type="ECO:0000259" key="3">
    <source>
        <dbReference type="PROSITE" id="PS50405"/>
    </source>
</evidence>
<dbReference type="Proteomes" id="UP001523550">
    <property type="component" value="Unassembled WGS sequence"/>
</dbReference>
<dbReference type="SFLD" id="SFLDG00358">
    <property type="entry name" value="Main_(cytGST)"/>
    <property type="match status" value="1"/>
</dbReference>
<dbReference type="RefSeq" id="WP_253443817.1">
    <property type="nucleotide sequence ID" value="NZ_JALJYF010000001.1"/>
</dbReference>
<organism evidence="4 5">
    <name type="scientific">Natronospira proteinivora</name>
    <dbReference type="NCBI Taxonomy" id="1807133"/>
    <lineage>
        <taxon>Bacteria</taxon>
        <taxon>Pseudomonadati</taxon>
        <taxon>Pseudomonadota</taxon>
        <taxon>Gammaproteobacteria</taxon>
        <taxon>Natronospirales</taxon>
        <taxon>Natronospiraceae</taxon>
        <taxon>Natronospira</taxon>
    </lineage>
</organism>
<comment type="caution">
    <text evidence="4">The sequence shown here is derived from an EMBL/GenBank/DDBJ whole genome shotgun (WGS) entry which is preliminary data.</text>
</comment>
<name>A0ABT1G463_9GAMM</name>
<evidence type="ECO:0000313" key="4">
    <source>
        <dbReference type="EMBL" id="MCP1726090.1"/>
    </source>
</evidence>
<reference evidence="4 5" key="1">
    <citation type="submission" date="2022-03" db="EMBL/GenBank/DDBJ databases">
        <title>Genomic Encyclopedia of Type Strains, Phase III (KMG-III): the genomes of soil and plant-associated and newly described type strains.</title>
        <authorList>
            <person name="Whitman W."/>
        </authorList>
    </citation>
    <scope>NUCLEOTIDE SEQUENCE [LARGE SCALE GENOMIC DNA]</scope>
    <source>
        <strain evidence="4 5">BSker1</strain>
    </source>
</reference>
<dbReference type="InterPro" id="IPR034341">
    <property type="entry name" value="SspA_N"/>
</dbReference>
<proteinExistence type="inferred from homology"/>
<dbReference type="EMBL" id="JALJYF010000001">
    <property type="protein sequence ID" value="MCP1726090.1"/>
    <property type="molecule type" value="Genomic_DNA"/>
</dbReference>
<sequence>MAVAANRRSVMTLFSHPDSIDSHRVRFVLSEKGINHEKVSVDGGEVPEDLIDLNPYQSLPTLVDRDLVLHGPAVIMEYLDERFPHPPLMPVDPVGRAQVRLLVYQTEQDWNRLAEVIESGTAKKVEAAKKELTESVVAADPMFSGQALVEGELSLADCSVAPVLWRLSRYGIKLPPRARNLKAYTDRLFARASFQDSLTPKERDLS</sequence>
<dbReference type="Gene3D" id="3.40.30.10">
    <property type="entry name" value="Glutaredoxin"/>
    <property type="match status" value="1"/>
</dbReference>
<evidence type="ECO:0000259" key="2">
    <source>
        <dbReference type="PROSITE" id="PS50404"/>
    </source>
</evidence>
<dbReference type="SUPFAM" id="SSF47616">
    <property type="entry name" value="GST C-terminal domain-like"/>
    <property type="match status" value="1"/>
</dbReference>